<protein>
    <recommendedName>
        <fullName evidence="4">MARVEL domain-containing protein</fullName>
    </recommendedName>
</protein>
<dbReference type="Proteomes" id="UP000724874">
    <property type="component" value="Unassembled WGS sequence"/>
</dbReference>
<dbReference type="AlphaFoldDB" id="A0A9P5NMJ0"/>
<evidence type="ECO:0000256" key="1">
    <source>
        <dbReference type="SAM" id="Phobius"/>
    </source>
</evidence>
<feature type="transmembrane region" description="Helical" evidence="1">
    <location>
        <begin position="51"/>
        <end position="72"/>
    </location>
</feature>
<organism evidence="2 3">
    <name type="scientific">Gymnopilus junonius</name>
    <name type="common">Spectacular rustgill mushroom</name>
    <name type="synonym">Gymnopilus spectabilis subsp. junonius</name>
    <dbReference type="NCBI Taxonomy" id="109634"/>
    <lineage>
        <taxon>Eukaryota</taxon>
        <taxon>Fungi</taxon>
        <taxon>Dikarya</taxon>
        <taxon>Basidiomycota</taxon>
        <taxon>Agaricomycotina</taxon>
        <taxon>Agaricomycetes</taxon>
        <taxon>Agaricomycetidae</taxon>
        <taxon>Agaricales</taxon>
        <taxon>Agaricineae</taxon>
        <taxon>Hymenogastraceae</taxon>
        <taxon>Gymnopilus</taxon>
    </lineage>
</organism>
<gene>
    <name evidence="2" type="ORF">CPB84DRAFT_1779120</name>
</gene>
<proteinExistence type="predicted"/>
<dbReference type="EMBL" id="JADNYJ010000048">
    <property type="protein sequence ID" value="KAF8900237.1"/>
    <property type="molecule type" value="Genomic_DNA"/>
</dbReference>
<evidence type="ECO:0000313" key="3">
    <source>
        <dbReference type="Proteomes" id="UP000724874"/>
    </source>
</evidence>
<evidence type="ECO:0000313" key="2">
    <source>
        <dbReference type="EMBL" id="KAF8900237.1"/>
    </source>
</evidence>
<reference evidence="2" key="1">
    <citation type="submission" date="2020-11" db="EMBL/GenBank/DDBJ databases">
        <authorList>
            <consortium name="DOE Joint Genome Institute"/>
            <person name="Ahrendt S."/>
            <person name="Riley R."/>
            <person name="Andreopoulos W."/>
            <person name="LaButti K."/>
            <person name="Pangilinan J."/>
            <person name="Ruiz-duenas F.J."/>
            <person name="Barrasa J.M."/>
            <person name="Sanchez-Garcia M."/>
            <person name="Camarero S."/>
            <person name="Miyauchi S."/>
            <person name="Serrano A."/>
            <person name="Linde D."/>
            <person name="Babiker R."/>
            <person name="Drula E."/>
            <person name="Ayuso-Fernandez I."/>
            <person name="Pacheco R."/>
            <person name="Padilla G."/>
            <person name="Ferreira P."/>
            <person name="Barriuso J."/>
            <person name="Kellner H."/>
            <person name="Castanera R."/>
            <person name="Alfaro M."/>
            <person name="Ramirez L."/>
            <person name="Pisabarro A.G."/>
            <person name="Kuo A."/>
            <person name="Tritt A."/>
            <person name="Lipzen A."/>
            <person name="He G."/>
            <person name="Yan M."/>
            <person name="Ng V."/>
            <person name="Cullen D."/>
            <person name="Martin F."/>
            <person name="Rosso M.-N."/>
            <person name="Henrissat B."/>
            <person name="Hibbett D."/>
            <person name="Martinez A.T."/>
            <person name="Grigoriev I.V."/>
        </authorList>
    </citation>
    <scope>NUCLEOTIDE SEQUENCE</scope>
    <source>
        <strain evidence="2">AH 44721</strain>
    </source>
</reference>
<keyword evidence="3" id="KW-1185">Reference proteome</keyword>
<keyword evidence="1" id="KW-0812">Transmembrane</keyword>
<sequence>MDSIIRIGHPIAFGTLILFSVIEMSISAWLTAMFASKHNALNSNEKARVHYTLFTSIWTILFSAVYLVAFMLKSDNLLASIASHAAFLFLTWILWIAAAAAVTQLIGGVLHCSTQTVFVYCEKLNALEGFAWLIFVVVTLLLIFVLVRGIMSARRGDGYAGALVDI</sequence>
<feature type="transmembrane region" description="Helical" evidence="1">
    <location>
        <begin position="12"/>
        <end position="31"/>
    </location>
</feature>
<feature type="transmembrane region" description="Helical" evidence="1">
    <location>
        <begin position="84"/>
        <end position="110"/>
    </location>
</feature>
<comment type="caution">
    <text evidence="2">The sequence shown here is derived from an EMBL/GenBank/DDBJ whole genome shotgun (WGS) entry which is preliminary data.</text>
</comment>
<keyword evidence="1" id="KW-0472">Membrane</keyword>
<accession>A0A9P5NMJ0</accession>
<feature type="transmembrane region" description="Helical" evidence="1">
    <location>
        <begin position="130"/>
        <end position="147"/>
    </location>
</feature>
<evidence type="ECO:0008006" key="4">
    <source>
        <dbReference type="Google" id="ProtNLM"/>
    </source>
</evidence>
<name>A0A9P5NMJ0_GYMJU</name>
<keyword evidence="1" id="KW-1133">Transmembrane helix</keyword>
<dbReference type="OrthoDB" id="2117453at2759"/>